<comment type="caution">
    <text evidence="3">The sequence shown here is derived from an EMBL/GenBank/DDBJ whole genome shotgun (WGS) entry which is preliminary data.</text>
</comment>
<feature type="coiled-coil region" evidence="1">
    <location>
        <begin position="40"/>
        <end position="85"/>
    </location>
</feature>
<keyword evidence="2" id="KW-0732">Signal</keyword>
<proteinExistence type="predicted"/>
<name>A0A8J2Q1W2_9HEXA</name>
<evidence type="ECO:0000256" key="1">
    <source>
        <dbReference type="SAM" id="Coils"/>
    </source>
</evidence>
<keyword evidence="1" id="KW-0175">Coiled coil</keyword>
<accession>A0A8J2Q1W2</accession>
<evidence type="ECO:0000313" key="4">
    <source>
        <dbReference type="Proteomes" id="UP000708208"/>
    </source>
</evidence>
<dbReference type="AlphaFoldDB" id="A0A8J2Q1W2"/>
<feature type="chain" id="PRO_5035281054" evidence="2">
    <location>
        <begin position="21"/>
        <end position="470"/>
    </location>
</feature>
<gene>
    <name evidence="3" type="ORF">AFUS01_LOCUS46495</name>
</gene>
<evidence type="ECO:0000313" key="3">
    <source>
        <dbReference type="EMBL" id="CAG7837372.1"/>
    </source>
</evidence>
<keyword evidence="4" id="KW-1185">Reference proteome</keyword>
<dbReference type="Proteomes" id="UP000708208">
    <property type="component" value="Unassembled WGS sequence"/>
</dbReference>
<dbReference type="EMBL" id="CAJVCH010571378">
    <property type="protein sequence ID" value="CAG7837372.1"/>
    <property type="molecule type" value="Genomic_DNA"/>
</dbReference>
<protein>
    <submittedName>
        <fullName evidence="3">Uncharacterized protein</fullName>
    </submittedName>
</protein>
<organism evidence="3 4">
    <name type="scientific">Allacma fusca</name>
    <dbReference type="NCBI Taxonomy" id="39272"/>
    <lineage>
        <taxon>Eukaryota</taxon>
        <taxon>Metazoa</taxon>
        <taxon>Ecdysozoa</taxon>
        <taxon>Arthropoda</taxon>
        <taxon>Hexapoda</taxon>
        <taxon>Collembola</taxon>
        <taxon>Symphypleona</taxon>
        <taxon>Sminthuridae</taxon>
        <taxon>Allacma</taxon>
    </lineage>
</organism>
<evidence type="ECO:0000256" key="2">
    <source>
        <dbReference type="SAM" id="SignalP"/>
    </source>
</evidence>
<reference evidence="3" key="1">
    <citation type="submission" date="2021-06" db="EMBL/GenBank/DDBJ databases">
        <authorList>
            <person name="Hodson N. C."/>
            <person name="Mongue J. A."/>
            <person name="Jaron S. K."/>
        </authorList>
    </citation>
    <scope>NUCLEOTIDE SEQUENCE</scope>
</reference>
<sequence length="470" mass="53103">MRKNKCFLLVCQALIINVKCSPPDNIPMGDTEGINSKAEFQGLQDFTKQLEKNLKELDDEHTNLISNIEAKLAHLENKVGALEERYGREGSKVAENGLDGSPEVSEDVHMKISRLHQEHLEQLETIRQKNDHLTNTVASLHSNVHHLATMHNISQRLQRTASLILQERWYEALLHWSFAENHIVPGNYSDANDVLSEYLRQVITFAYVGHGAGSERLSCLYPIFDFVHKLSTNKEYKVYAYKTLVNHMLASKDIFDGTEIFILGAHVRRSYGMNSKAHRAIPAIAQIIGSGSSVHIVYVGDAYNTSHNLQHWKKLNDTDTLDLHTHTTMMIRKSEVSQSLKFPVYGSKHYNPYYSGAWTPIYRNSSYFVIQNAANSGYLNVPSAKDDNFPLLNCVSEADPRKHNIEFSFVYIDEKSFSIRSATINKDLVVTRCPKPEGTGETFCFTVDDPDVHQRSASRFSAITVVAASV</sequence>
<feature type="signal peptide" evidence="2">
    <location>
        <begin position="1"/>
        <end position="20"/>
    </location>
</feature>